<sequence length="136" mass="15860">MNFSGGDLTPIEPPNSIFSTEHRRWQNERNNKDCNNELLLKVIKNEMSYKQLPSKILLMTSKIYNIKNLFDEFSKDKKISKIIQECGSYTYLKNLNTVIFTIHENVDETYMPSFLQLLINNDVCIEFDQSVEAVGE</sequence>
<name>A0A1C3KB63_PLAMA</name>
<evidence type="ECO:0000313" key="3">
    <source>
        <dbReference type="Proteomes" id="UP000219799"/>
    </source>
</evidence>
<dbReference type="AlphaFoldDB" id="A0A1C3KB63"/>
<organism evidence="2 3">
    <name type="scientific">Plasmodium malariae</name>
    <dbReference type="NCBI Taxonomy" id="5858"/>
    <lineage>
        <taxon>Eukaryota</taxon>
        <taxon>Sar</taxon>
        <taxon>Alveolata</taxon>
        <taxon>Apicomplexa</taxon>
        <taxon>Aconoidasida</taxon>
        <taxon>Haemosporida</taxon>
        <taxon>Plasmodiidae</taxon>
        <taxon>Plasmodium</taxon>
        <taxon>Plasmodium (Plasmodium)</taxon>
    </lineage>
</organism>
<gene>
    <name evidence="2" type="primary">PmlGA01_060011300</name>
    <name evidence="2" type="ORF">PMLGA01_060011300</name>
</gene>
<dbReference type="VEuPathDB" id="PlasmoDB:PmUG01_06017500"/>
<protein>
    <submittedName>
        <fullName evidence="2">Uncharacterized protein</fullName>
    </submittedName>
</protein>
<evidence type="ECO:0000256" key="1">
    <source>
        <dbReference type="SAM" id="MobiDB-lite"/>
    </source>
</evidence>
<evidence type="ECO:0000313" key="2">
    <source>
        <dbReference type="EMBL" id="SBT70740.1"/>
    </source>
</evidence>
<reference evidence="2 3" key="1">
    <citation type="submission" date="2016-06" db="EMBL/GenBank/DDBJ databases">
        <authorList>
            <consortium name="Pathogen Informatics"/>
        </authorList>
    </citation>
    <scope>NUCLEOTIDE SEQUENCE [LARGE SCALE GENOMIC DNA]</scope>
    <source>
        <strain evidence="2">PmlGA01</strain>
    </source>
</reference>
<dbReference type="EMBL" id="LT594494">
    <property type="protein sequence ID" value="SBT70740.1"/>
    <property type="molecule type" value="Genomic_DNA"/>
</dbReference>
<feature type="region of interest" description="Disordered" evidence="1">
    <location>
        <begin position="1"/>
        <end position="24"/>
    </location>
</feature>
<proteinExistence type="predicted"/>
<accession>A0A1C3KB63</accession>
<dbReference type="Proteomes" id="UP000219799">
    <property type="component" value="Chromosome 6"/>
</dbReference>